<reference evidence="1" key="1">
    <citation type="submission" date="2021-02" db="EMBL/GenBank/DDBJ databases">
        <authorList>
            <person name="Nowell W R."/>
        </authorList>
    </citation>
    <scope>NUCLEOTIDE SEQUENCE</scope>
</reference>
<protein>
    <submittedName>
        <fullName evidence="1">Uncharacterized protein</fullName>
    </submittedName>
</protein>
<feature type="non-terminal residue" evidence="1">
    <location>
        <position position="40"/>
    </location>
</feature>
<dbReference type="EMBL" id="CAJOBB010026022">
    <property type="protein sequence ID" value="CAF4412784.1"/>
    <property type="molecule type" value="Genomic_DNA"/>
</dbReference>
<dbReference type="Proteomes" id="UP000663868">
    <property type="component" value="Unassembled WGS sequence"/>
</dbReference>
<organism evidence="1 2">
    <name type="scientific">Adineta steineri</name>
    <dbReference type="NCBI Taxonomy" id="433720"/>
    <lineage>
        <taxon>Eukaryota</taxon>
        <taxon>Metazoa</taxon>
        <taxon>Spiralia</taxon>
        <taxon>Gnathifera</taxon>
        <taxon>Rotifera</taxon>
        <taxon>Eurotatoria</taxon>
        <taxon>Bdelloidea</taxon>
        <taxon>Adinetida</taxon>
        <taxon>Adinetidae</taxon>
        <taxon>Adineta</taxon>
    </lineage>
</organism>
<evidence type="ECO:0000313" key="1">
    <source>
        <dbReference type="EMBL" id="CAF4412784.1"/>
    </source>
</evidence>
<proteinExistence type="predicted"/>
<dbReference type="AlphaFoldDB" id="A0A820Q453"/>
<sequence length="40" mass="4619">MEISNKTCDTITNEDIQAIESIYSYWFGENINTLSKSYPV</sequence>
<name>A0A820Q453_9BILA</name>
<gene>
    <name evidence="1" type="ORF">KXQ929_LOCUS51696</name>
</gene>
<accession>A0A820Q453</accession>
<comment type="caution">
    <text evidence="1">The sequence shown here is derived from an EMBL/GenBank/DDBJ whole genome shotgun (WGS) entry which is preliminary data.</text>
</comment>
<evidence type="ECO:0000313" key="2">
    <source>
        <dbReference type="Proteomes" id="UP000663868"/>
    </source>
</evidence>